<reference evidence="3" key="1">
    <citation type="submission" date="2017-10" db="EMBL/GenBank/DDBJ databases">
        <title>Rapid genome shrinkage in a self-fertile nematode reveals novel sperm competition proteins.</title>
        <authorList>
            <person name="Yin D."/>
            <person name="Schwarz E.M."/>
            <person name="Thomas C.G."/>
            <person name="Felde R.L."/>
            <person name="Korf I.F."/>
            <person name="Cutter A.D."/>
            <person name="Schartner C.M."/>
            <person name="Ralston E.J."/>
            <person name="Meyer B.J."/>
            <person name="Haag E.S."/>
        </authorList>
    </citation>
    <scope>NUCLEOTIDE SEQUENCE [LARGE SCALE GENOMIC DNA]</scope>
    <source>
        <strain evidence="3">JU1422</strain>
    </source>
</reference>
<keyword evidence="3" id="KW-1185">Reference proteome</keyword>
<organism evidence="2 3">
    <name type="scientific">Caenorhabditis nigoni</name>
    <dbReference type="NCBI Taxonomy" id="1611254"/>
    <lineage>
        <taxon>Eukaryota</taxon>
        <taxon>Metazoa</taxon>
        <taxon>Ecdysozoa</taxon>
        <taxon>Nematoda</taxon>
        <taxon>Chromadorea</taxon>
        <taxon>Rhabditida</taxon>
        <taxon>Rhabditina</taxon>
        <taxon>Rhabditomorpha</taxon>
        <taxon>Rhabditoidea</taxon>
        <taxon>Rhabditidae</taxon>
        <taxon>Peloderinae</taxon>
        <taxon>Caenorhabditis</taxon>
    </lineage>
</organism>
<evidence type="ECO:0000313" key="3">
    <source>
        <dbReference type="Proteomes" id="UP000230233"/>
    </source>
</evidence>
<feature type="compositionally biased region" description="Polar residues" evidence="1">
    <location>
        <begin position="142"/>
        <end position="155"/>
    </location>
</feature>
<feature type="region of interest" description="Disordered" evidence="1">
    <location>
        <begin position="123"/>
        <end position="204"/>
    </location>
</feature>
<feature type="compositionally biased region" description="Basic and acidic residues" evidence="1">
    <location>
        <begin position="188"/>
        <end position="203"/>
    </location>
</feature>
<dbReference type="OrthoDB" id="10488639at2759"/>
<dbReference type="EMBL" id="PDUG01000005">
    <property type="protein sequence ID" value="PIC30139.1"/>
    <property type="molecule type" value="Genomic_DNA"/>
</dbReference>
<comment type="caution">
    <text evidence="2">The sequence shown here is derived from an EMBL/GenBank/DDBJ whole genome shotgun (WGS) entry which is preliminary data.</text>
</comment>
<feature type="compositionally biased region" description="Polar residues" evidence="1">
    <location>
        <begin position="163"/>
        <end position="179"/>
    </location>
</feature>
<gene>
    <name evidence="2" type="primary">Cnig_chr_V.g21485</name>
    <name evidence="2" type="ORF">B9Z55_021485</name>
</gene>
<accession>A0A2G5TS53</accession>
<name>A0A2G5TS53_9PELO</name>
<proteinExistence type="predicted"/>
<sequence length="370" mass="42476">MRKLIWDEALDKVVKNIIPSKTTLQPGNRGNWRFTFISNYTTGLDELKNDPLYKDTVFRLEHINPFQSSIACSEKPNLGNGMKIMCLFGPEKHFDETKWKTRNTDCGPNYKKEQGLCVLDKTPTTQKPSEVIIPPNGPPNSTPASSEVTSKSHASFKSPLDPKQTNQSTTQGPNPNSTLPGPRISENSQRKFPETRTLPKELEDYVEVDGDDYDEDFPTGEPLLDSGFENFLQFWITIITIKMKCIFIIFSLISISIITSSTVTLDEQQSDFIELLINEERREFAKNHSIGNMHKLYWDQGLQKFVNQLKIDDPRNNSYLTPVRSMDQDGINELNRARDKWWPNNTDLVFVNTRHEYMYPLQTTVACVRI</sequence>
<protein>
    <submittedName>
        <fullName evidence="2">Uncharacterized protein</fullName>
    </submittedName>
</protein>
<dbReference type="AlphaFoldDB" id="A0A2G5TS53"/>
<evidence type="ECO:0000256" key="1">
    <source>
        <dbReference type="SAM" id="MobiDB-lite"/>
    </source>
</evidence>
<evidence type="ECO:0000313" key="2">
    <source>
        <dbReference type="EMBL" id="PIC30139.1"/>
    </source>
</evidence>
<dbReference type="Proteomes" id="UP000230233">
    <property type="component" value="Chromosome V"/>
</dbReference>